<dbReference type="InterPro" id="IPR051385">
    <property type="entry name" value="Ceramide-binding_SVF1"/>
</dbReference>
<dbReference type="Proteomes" id="UP000274922">
    <property type="component" value="Unassembled WGS sequence"/>
</dbReference>
<evidence type="ECO:0000259" key="4">
    <source>
        <dbReference type="Pfam" id="PF08622"/>
    </source>
</evidence>
<dbReference type="PANTHER" id="PTHR47107:SF1">
    <property type="entry name" value="CERAMIDE-BINDING PROTEIN SVF1-RELATED"/>
    <property type="match status" value="1"/>
</dbReference>
<keyword evidence="7" id="KW-1185">Reference proteome</keyword>
<feature type="domain" description="Svf1-like N-terminal" evidence="4">
    <location>
        <begin position="24"/>
        <end position="176"/>
    </location>
</feature>
<evidence type="ECO:0000256" key="2">
    <source>
        <dbReference type="ARBA" id="ARBA00009069"/>
    </source>
</evidence>
<evidence type="ECO:0000256" key="1">
    <source>
        <dbReference type="ARBA" id="ARBA00004496"/>
    </source>
</evidence>
<feature type="non-terminal residue" evidence="6">
    <location>
        <position position="1"/>
    </location>
</feature>
<evidence type="ECO:0000256" key="3">
    <source>
        <dbReference type="ARBA" id="ARBA00022490"/>
    </source>
</evidence>
<evidence type="ECO:0000313" key="6">
    <source>
        <dbReference type="EMBL" id="RKP03087.1"/>
    </source>
</evidence>
<dbReference type="InterPro" id="IPR033394">
    <property type="entry name" value="Svf1-like_C"/>
</dbReference>
<evidence type="ECO:0000259" key="5">
    <source>
        <dbReference type="Pfam" id="PF17187"/>
    </source>
</evidence>
<dbReference type="GO" id="GO:0006979">
    <property type="term" value="P:response to oxidative stress"/>
    <property type="evidence" value="ECO:0007669"/>
    <property type="project" value="InterPro"/>
</dbReference>
<gene>
    <name evidence="6" type="ORF">CXG81DRAFT_9996</name>
</gene>
<dbReference type="AlphaFoldDB" id="A0A4P9XCB3"/>
<protein>
    <submittedName>
        <fullName evidence="6">Uncharacterized protein</fullName>
    </submittedName>
</protein>
<accession>A0A4P9XCB3</accession>
<comment type="similarity">
    <text evidence="2">Belongs to the SVF1 family.</text>
</comment>
<feature type="domain" description="Svf1-like C-terminal" evidence="5">
    <location>
        <begin position="182"/>
        <end position="341"/>
    </location>
</feature>
<dbReference type="GO" id="GO:0005737">
    <property type="term" value="C:cytoplasm"/>
    <property type="evidence" value="ECO:0007669"/>
    <property type="project" value="UniProtKB-SubCell"/>
</dbReference>
<reference evidence="7" key="1">
    <citation type="journal article" date="2018" name="Nat. Microbiol.">
        <title>Leveraging single-cell genomics to expand the fungal tree of life.</title>
        <authorList>
            <person name="Ahrendt S.R."/>
            <person name="Quandt C.A."/>
            <person name="Ciobanu D."/>
            <person name="Clum A."/>
            <person name="Salamov A."/>
            <person name="Andreopoulos B."/>
            <person name="Cheng J.F."/>
            <person name="Woyke T."/>
            <person name="Pelin A."/>
            <person name="Henrissat B."/>
            <person name="Reynolds N.K."/>
            <person name="Benny G.L."/>
            <person name="Smith M.E."/>
            <person name="James T.Y."/>
            <person name="Grigoriev I.V."/>
        </authorList>
    </citation>
    <scope>NUCLEOTIDE SEQUENCE [LARGE SCALE GENOMIC DNA]</scope>
    <source>
        <strain evidence="7">ATCC 52028</strain>
    </source>
</reference>
<organism evidence="6 7">
    <name type="scientific">Caulochytrium protostelioides</name>
    <dbReference type="NCBI Taxonomy" id="1555241"/>
    <lineage>
        <taxon>Eukaryota</taxon>
        <taxon>Fungi</taxon>
        <taxon>Fungi incertae sedis</taxon>
        <taxon>Chytridiomycota</taxon>
        <taxon>Chytridiomycota incertae sedis</taxon>
        <taxon>Chytridiomycetes</taxon>
        <taxon>Caulochytriales</taxon>
        <taxon>Caulochytriaceae</taxon>
        <taxon>Caulochytrium</taxon>
    </lineage>
</organism>
<keyword evidence="3" id="KW-0963">Cytoplasm</keyword>
<proteinExistence type="inferred from homology"/>
<evidence type="ECO:0000313" key="7">
    <source>
        <dbReference type="Proteomes" id="UP000274922"/>
    </source>
</evidence>
<dbReference type="SUPFAM" id="SSF159245">
    <property type="entry name" value="AttH-like"/>
    <property type="match status" value="1"/>
</dbReference>
<name>A0A4P9XCB3_9FUNG</name>
<dbReference type="OrthoDB" id="2590239at2759"/>
<dbReference type="InterPro" id="IPR013931">
    <property type="entry name" value="Svf1-like_N"/>
</dbReference>
<sequence length="344" mass="38395">LTNTKTKPEDFAWDQSLSGATVGQTFYIVLDNGDLALIQFVYTTISWAQWQVNCRYYDKNGTKGEVASTLSGSALTVSPDKQSVQSKDASILRGPDGSFNIHLHQGDIKLDVRIDGDVEKYAYKVNSGRKNFYESDPTAGHIQACFISKMTSSGQIAVKGKPYNAAGQAMLVCAVQAKPQTCGRWNFMTLQNEKDALMMYQFELPDLSPLGYQYSVKRENWASIVLDGKQIAVTVDNIAEHRDTELDSFCGFPVPKTIYYKWNGTTEDGKPVTAELSVPLTHLCDKIDLLAEMPWMVRKIVQTLITAPYVYQWLQHGKATITVDGQTRTIEGNGMFETCFMQNV</sequence>
<comment type="subcellular location">
    <subcellularLocation>
        <location evidence="1">Cytoplasm</location>
    </subcellularLocation>
</comment>
<dbReference type="Pfam" id="PF17187">
    <property type="entry name" value="Svf1_C"/>
    <property type="match status" value="1"/>
</dbReference>
<dbReference type="PANTHER" id="PTHR47107">
    <property type="entry name" value="SVF1-LIKE PROTEIN YDR222W-RELATED"/>
    <property type="match status" value="1"/>
</dbReference>
<dbReference type="EMBL" id="ML014129">
    <property type="protein sequence ID" value="RKP03087.1"/>
    <property type="molecule type" value="Genomic_DNA"/>
</dbReference>
<dbReference type="Pfam" id="PF08622">
    <property type="entry name" value="Svf1"/>
    <property type="match status" value="1"/>
</dbReference>